<feature type="compositionally biased region" description="Polar residues" evidence="3">
    <location>
        <begin position="28"/>
        <end position="44"/>
    </location>
</feature>
<dbReference type="InterPro" id="IPR001005">
    <property type="entry name" value="SANT/Myb"/>
</dbReference>
<feature type="compositionally biased region" description="Low complexity" evidence="3">
    <location>
        <begin position="426"/>
        <end position="440"/>
    </location>
</feature>
<sequence>MTGTQSTAAEAATVKKTKTTPPAVITVDTSTGKDASSAEQNDGKTTPGEKSMGQARTPKHANKGREEDNKEASAASSSAAAAPSSSAAAASSHGASKSQITPERHTSLKSGPVDQYGRPIGGPPRPPYGGFSPPRPYEGRPLGGNGAFQPHESRQPGRNDPPAYYGGHGRPPMHVSPPHGPGHGDYRPGYYGGPPPDYHRGGYPPYDSRGPHYGHDGPPPPGYRGHPGGQYRGPPYPPSYSGYEGGSWGGPPYGHRRPPPYPGMAPMEYQRPPANTHEGRYIEQPPADGSSFSRAVSSSFGSRTDEKPSASAMPRDPQNTDQKMDPPPSHRYAGGPPPPHPNSAGGPPPPHDGEHSDDNSWRQLNQVASVDEGVMRERMVKQEDNSRDIKVEQAASNSSSLTNSPTEAHAHENDADKKRASIPTPSKLASLDSLSSVASAQEPLNTNKDAKVAANANRDNSVGHLSPGSSASLDLMKCSSGSSGLLHLASQGWSAPPTDTRIDSKRSRDEERGDADTSKTGEHTELRRAPTTETDGNHGESTEARPTKRGRTDEASAAEPGKESAKYKESPLSIACSPPHSPGKTKNDRKPPPAAAAAPAPPGSHKERYYQSPGQLEGNYFDKAPSYTYSMDSAPPFPKDNQRPAGYPPLPHRPGSSSSSTLTPMQVEGHDNHQPSGVGPSLPSWEIQQQDSFSGGSAGGGAPLMNSFSFSQDYPMLSSSGSNLGNYDHGPAMPPLGSSHPGNPPPPSASASGQALESRNQSFEGGHYHGSFSRSESMDMSYGSQRPPPPYNENYKSHHPPPGYIHHAPSWGSHGPPPGAQGHYGQYSRISHSASFSQGGPGPGPMMRNYSEERVSPPPGPPGIRHGANPPGRSSFQPPPEFMAPHNPHLTRRPQQAVYLMSSPPGGHSGSSKSASGTFSWSKEDDIRLTEIMKKYKNPRDWEPIAKEHGRGRTSKECHERWIRYLKPGVRKGQWTDHEDAIVIEAVTTSSEQPFTRWSDLAQRLPGRVGKQIRDRWVNHLNPEINHLPFSREDDLLLWDGHKKLGKRWVEISTKFFNSSRSENHIKNRWYSASFKKFIANEFGADAYNGGKGSKKESPSKKKKPPTIKEEEEASEVQAI</sequence>
<evidence type="ECO:0000256" key="3">
    <source>
        <dbReference type="SAM" id="MobiDB-lite"/>
    </source>
</evidence>
<keyword evidence="7" id="KW-1185">Reference proteome</keyword>
<feature type="compositionally biased region" description="Low complexity" evidence="3">
    <location>
        <begin position="902"/>
        <end position="920"/>
    </location>
</feature>
<protein>
    <submittedName>
        <fullName evidence="6">Myb-related protein A</fullName>
    </submittedName>
</protein>
<keyword evidence="2" id="KW-0238">DNA-binding</keyword>
<feature type="compositionally biased region" description="Basic and acidic residues" evidence="3">
    <location>
        <begin position="500"/>
        <end position="569"/>
    </location>
</feature>
<feature type="compositionally biased region" description="Basic and acidic residues" evidence="3">
    <location>
        <begin position="373"/>
        <end position="391"/>
    </location>
</feature>
<dbReference type="InterPro" id="IPR009057">
    <property type="entry name" value="Homeodomain-like_sf"/>
</dbReference>
<feature type="compositionally biased region" description="Basic and acidic residues" evidence="3">
    <location>
        <begin position="351"/>
        <end position="360"/>
    </location>
</feature>
<dbReference type="InterPro" id="IPR017930">
    <property type="entry name" value="Myb_dom"/>
</dbReference>
<dbReference type="Pfam" id="PF13921">
    <property type="entry name" value="Myb_DNA-bind_6"/>
    <property type="match status" value="1"/>
</dbReference>
<evidence type="ECO:0000259" key="5">
    <source>
        <dbReference type="PROSITE" id="PS51294"/>
    </source>
</evidence>
<reference evidence="6" key="1">
    <citation type="submission" date="2020-06" db="EMBL/GenBank/DDBJ databases">
        <authorList>
            <consortium name="Plant Systems Biology data submission"/>
        </authorList>
    </citation>
    <scope>NUCLEOTIDE SEQUENCE</scope>
    <source>
        <strain evidence="6">D6</strain>
    </source>
</reference>
<dbReference type="OrthoDB" id="2143914at2759"/>
<dbReference type="Proteomes" id="UP001153069">
    <property type="component" value="Unassembled WGS sequence"/>
</dbReference>
<dbReference type="Gene3D" id="1.10.10.60">
    <property type="entry name" value="Homeodomain-like"/>
    <property type="match status" value="3"/>
</dbReference>
<comment type="caution">
    <text evidence="6">The sequence shown here is derived from an EMBL/GenBank/DDBJ whole genome shotgun (WGS) entry which is preliminary data.</text>
</comment>
<accession>A0A9N8DEN7</accession>
<feature type="compositionally biased region" description="Polar residues" evidence="3">
    <location>
        <begin position="655"/>
        <end position="664"/>
    </location>
</feature>
<evidence type="ECO:0000256" key="2">
    <source>
        <dbReference type="ARBA" id="ARBA00023125"/>
    </source>
</evidence>
<feature type="compositionally biased region" description="Basic and acidic residues" evidence="3">
    <location>
        <begin position="408"/>
        <end position="419"/>
    </location>
</feature>
<name>A0A9N8DEN7_9STRA</name>
<keyword evidence="1" id="KW-0677">Repeat</keyword>
<dbReference type="GO" id="GO:0000978">
    <property type="term" value="F:RNA polymerase II cis-regulatory region sequence-specific DNA binding"/>
    <property type="evidence" value="ECO:0007669"/>
    <property type="project" value="TreeGrafter"/>
</dbReference>
<feature type="compositionally biased region" description="Low complexity" evidence="3">
    <location>
        <begin position="72"/>
        <end position="98"/>
    </location>
</feature>
<dbReference type="Pfam" id="PF00249">
    <property type="entry name" value="Myb_DNA-binding"/>
    <property type="match status" value="1"/>
</dbReference>
<dbReference type="FunFam" id="1.10.10.60:FF:000010">
    <property type="entry name" value="Transcriptional activator Myb isoform A"/>
    <property type="match status" value="1"/>
</dbReference>
<feature type="compositionally biased region" description="Low complexity" evidence="3">
    <location>
        <begin position="479"/>
        <end position="492"/>
    </location>
</feature>
<feature type="compositionally biased region" description="Acidic residues" evidence="3">
    <location>
        <begin position="1110"/>
        <end position="1120"/>
    </location>
</feature>
<dbReference type="GO" id="GO:0005634">
    <property type="term" value="C:nucleus"/>
    <property type="evidence" value="ECO:0007669"/>
    <property type="project" value="TreeGrafter"/>
</dbReference>
<dbReference type="CDD" id="cd00167">
    <property type="entry name" value="SANT"/>
    <property type="match status" value="3"/>
</dbReference>
<feature type="compositionally biased region" description="Low complexity" evidence="3">
    <location>
        <begin position="7"/>
        <end position="27"/>
    </location>
</feature>
<organism evidence="6 7">
    <name type="scientific">Seminavis robusta</name>
    <dbReference type="NCBI Taxonomy" id="568900"/>
    <lineage>
        <taxon>Eukaryota</taxon>
        <taxon>Sar</taxon>
        <taxon>Stramenopiles</taxon>
        <taxon>Ochrophyta</taxon>
        <taxon>Bacillariophyta</taxon>
        <taxon>Bacillariophyceae</taxon>
        <taxon>Bacillariophycidae</taxon>
        <taxon>Naviculales</taxon>
        <taxon>Naviculaceae</taxon>
        <taxon>Seminavis</taxon>
    </lineage>
</organism>
<feature type="region of interest" description="Disordered" evidence="3">
    <location>
        <begin position="1"/>
        <end position="920"/>
    </location>
</feature>
<dbReference type="EMBL" id="CAICTM010000086">
    <property type="protein sequence ID" value="CAB9500586.1"/>
    <property type="molecule type" value="Genomic_DNA"/>
</dbReference>
<dbReference type="PANTHER" id="PTHR45614">
    <property type="entry name" value="MYB PROTEIN-RELATED"/>
    <property type="match status" value="1"/>
</dbReference>
<dbReference type="PROSITE" id="PS51294">
    <property type="entry name" value="HTH_MYB"/>
    <property type="match status" value="2"/>
</dbReference>
<dbReference type="AlphaFoldDB" id="A0A9N8DEN7"/>
<evidence type="ECO:0000313" key="7">
    <source>
        <dbReference type="Proteomes" id="UP001153069"/>
    </source>
</evidence>
<dbReference type="PROSITE" id="PS50090">
    <property type="entry name" value="MYB_LIKE"/>
    <property type="match status" value="3"/>
</dbReference>
<feature type="compositionally biased region" description="Polar residues" evidence="3">
    <location>
        <begin position="394"/>
        <end position="406"/>
    </location>
</feature>
<feature type="domain" description="Myb-like" evidence="4">
    <location>
        <begin position="920"/>
        <end position="966"/>
    </location>
</feature>
<feature type="domain" description="Myb-like" evidence="4">
    <location>
        <begin position="967"/>
        <end position="1021"/>
    </location>
</feature>
<dbReference type="PANTHER" id="PTHR45614:SF271">
    <property type="entry name" value="MYB DNA BINDING PROTEIN_ TRANSCRIPTION FACTOR-LIKE PROTEIN"/>
    <property type="match status" value="1"/>
</dbReference>
<proteinExistence type="predicted"/>
<feature type="compositionally biased region" description="Polar residues" evidence="3">
    <location>
        <begin position="828"/>
        <end position="838"/>
    </location>
</feature>
<dbReference type="GO" id="GO:0000981">
    <property type="term" value="F:DNA-binding transcription factor activity, RNA polymerase II-specific"/>
    <property type="evidence" value="ECO:0007669"/>
    <property type="project" value="TreeGrafter"/>
</dbReference>
<feature type="domain" description="Myb-like" evidence="4">
    <location>
        <begin position="1022"/>
        <end position="1074"/>
    </location>
</feature>
<feature type="region of interest" description="Disordered" evidence="3">
    <location>
        <begin position="1087"/>
        <end position="1120"/>
    </location>
</feature>
<feature type="compositionally biased region" description="Low complexity" evidence="3">
    <location>
        <begin position="289"/>
        <end position="302"/>
    </location>
</feature>
<evidence type="ECO:0000313" key="6">
    <source>
        <dbReference type="EMBL" id="CAB9500586.1"/>
    </source>
</evidence>
<dbReference type="SUPFAM" id="SSF46689">
    <property type="entry name" value="Homeodomain-like"/>
    <property type="match status" value="2"/>
</dbReference>
<feature type="compositionally biased region" description="Polar residues" evidence="3">
    <location>
        <begin position="706"/>
        <end position="725"/>
    </location>
</feature>
<evidence type="ECO:0000256" key="1">
    <source>
        <dbReference type="ARBA" id="ARBA00022737"/>
    </source>
</evidence>
<feature type="domain" description="HTH myb-type" evidence="5">
    <location>
        <begin position="1026"/>
        <end position="1079"/>
    </location>
</feature>
<feature type="compositionally biased region" description="Gly residues" evidence="3">
    <location>
        <begin position="243"/>
        <end position="252"/>
    </location>
</feature>
<dbReference type="InterPro" id="IPR050560">
    <property type="entry name" value="MYB_TF"/>
</dbReference>
<feature type="domain" description="HTH myb-type" evidence="5">
    <location>
        <begin position="967"/>
        <end position="1025"/>
    </location>
</feature>
<dbReference type="SMART" id="SM00717">
    <property type="entry name" value="SANT"/>
    <property type="match status" value="2"/>
</dbReference>
<feature type="compositionally biased region" description="Pro residues" evidence="3">
    <location>
        <begin position="325"/>
        <end position="350"/>
    </location>
</feature>
<gene>
    <name evidence="6" type="ORF">SEMRO_87_G046050.1</name>
</gene>
<evidence type="ECO:0000259" key="4">
    <source>
        <dbReference type="PROSITE" id="PS50090"/>
    </source>
</evidence>